<feature type="compositionally biased region" description="Basic and acidic residues" evidence="1">
    <location>
        <begin position="381"/>
        <end position="390"/>
    </location>
</feature>
<evidence type="ECO:0008006" key="4">
    <source>
        <dbReference type="Google" id="ProtNLM"/>
    </source>
</evidence>
<feature type="compositionally biased region" description="Low complexity" evidence="1">
    <location>
        <begin position="588"/>
        <end position="598"/>
    </location>
</feature>
<protein>
    <recommendedName>
        <fullName evidence="4">Rxt3-domain-containing protein</fullName>
    </recommendedName>
</protein>
<feature type="region of interest" description="Disordered" evidence="1">
    <location>
        <begin position="1"/>
        <end position="434"/>
    </location>
</feature>
<feature type="compositionally biased region" description="Polar residues" evidence="1">
    <location>
        <begin position="76"/>
        <end position="92"/>
    </location>
</feature>
<feature type="compositionally biased region" description="Pro residues" evidence="1">
    <location>
        <begin position="20"/>
        <end position="37"/>
    </location>
</feature>
<feature type="compositionally biased region" description="Low complexity" evidence="1">
    <location>
        <begin position="187"/>
        <end position="196"/>
    </location>
</feature>
<dbReference type="SUPFAM" id="SSF69848">
    <property type="entry name" value="LCCL domain"/>
    <property type="match status" value="1"/>
</dbReference>
<proteinExistence type="predicted"/>
<feature type="compositionally biased region" description="Basic and acidic residues" evidence="1">
    <location>
        <begin position="481"/>
        <end position="518"/>
    </location>
</feature>
<dbReference type="Gene3D" id="2.170.130.20">
    <property type="entry name" value="LCCL-like domain"/>
    <property type="match status" value="1"/>
</dbReference>
<keyword evidence="3" id="KW-1185">Reference proteome</keyword>
<evidence type="ECO:0000313" key="2">
    <source>
        <dbReference type="EMBL" id="KAK4507054.1"/>
    </source>
</evidence>
<feature type="region of interest" description="Disordered" evidence="1">
    <location>
        <begin position="874"/>
        <end position="899"/>
    </location>
</feature>
<accession>A0ABR0EZE9</accession>
<dbReference type="InterPro" id="IPR036609">
    <property type="entry name" value="LCCL_sf"/>
</dbReference>
<dbReference type="Pfam" id="PF08642">
    <property type="entry name" value="Rxt3"/>
    <property type="match status" value="1"/>
</dbReference>
<dbReference type="EMBL" id="JAXOVC010000001">
    <property type="protein sequence ID" value="KAK4507054.1"/>
    <property type="molecule type" value="Genomic_DNA"/>
</dbReference>
<feature type="compositionally biased region" description="Basic and acidic residues" evidence="1">
    <location>
        <begin position="1"/>
        <end position="13"/>
    </location>
</feature>
<feature type="region of interest" description="Disordered" evidence="1">
    <location>
        <begin position="462"/>
        <end position="553"/>
    </location>
</feature>
<feature type="region of interest" description="Disordered" evidence="1">
    <location>
        <begin position="572"/>
        <end position="743"/>
    </location>
</feature>
<feature type="compositionally biased region" description="Basic and acidic residues" evidence="1">
    <location>
        <begin position="353"/>
        <end position="365"/>
    </location>
</feature>
<feature type="compositionally biased region" description="Polar residues" evidence="1">
    <location>
        <begin position="688"/>
        <end position="701"/>
    </location>
</feature>
<evidence type="ECO:0000256" key="1">
    <source>
        <dbReference type="SAM" id="MobiDB-lite"/>
    </source>
</evidence>
<name>A0ABR0EZE9_ZASCE</name>
<gene>
    <name evidence="2" type="ORF">PRZ48_000788</name>
</gene>
<dbReference type="InterPro" id="IPR013951">
    <property type="entry name" value="Rxt3"/>
</dbReference>
<comment type="caution">
    <text evidence="2">The sequence shown here is derived from an EMBL/GenBank/DDBJ whole genome shotgun (WGS) entry which is preliminary data.</text>
</comment>
<reference evidence="2 3" key="1">
    <citation type="journal article" date="2023" name="G3 (Bethesda)">
        <title>A chromosome-level genome assembly of Zasmidium syzygii isolated from banana leaves.</title>
        <authorList>
            <person name="van Westerhoven A.C."/>
            <person name="Mehrabi R."/>
            <person name="Talebi R."/>
            <person name="Steentjes M.B.F."/>
            <person name="Corcolon B."/>
            <person name="Chong P.A."/>
            <person name="Kema G.H.J."/>
            <person name="Seidl M.F."/>
        </authorList>
    </citation>
    <scope>NUCLEOTIDE SEQUENCE [LARGE SCALE GENOMIC DNA]</scope>
    <source>
        <strain evidence="2 3">P124</strain>
    </source>
</reference>
<dbReference type="Proteomes" id="UP001305779">
    <property type="component" value="Unassembled WGS sequence"/>
</dbReference>
<feature type="compositionally biased region" description="Basic and acidic residues" evidence="1">
    <location>
        <begin position="634"/>
        <end position="654"/>
    </location>
</feature>
<feature type="compositionally biased region" description="Pro residues" evidence="1">
    <location>
        <begin position="167"/>
        <end position="186"/>
    </location>
</feature>
<sequence>MDRPPYHRPPDHHAAHHQNAPPPSTSHAPGFPPPTAQQPPIQIPFADPFHTNRDPFLPGSDRRGSLGLSSRAWPPSQGNTTALPAASQQQQPYHAAASAQHSPSLHAATQPPSHPSAPANGLAMQHPYDEARRRSLGAAGSPQYGRGEFWTPYTRVDASHHGASGPLEPPPQPPSYPTRNMPPPSSPQTAPTSSSQHGSAPRGPPTASPFPSVRDLSSSHRPGMSISAILGGGEERRPNGSPHSTVAAPTYTPKSMQPPSPGRARSASMRESGDRGMRNSSPPRVGMFGEPPRTASEPRRDNVFGSPQFRREPGHSFRAFQPGVQDHTHHINGHGAPARPTSQPVETVARGLPEMDHREAPHDGRAGMFRPFGEPLPPRAEPAHRVDRTPFHNGAITSHPQDRPQFSSPQAERERLSQGPPRFQPGGLGAPLREEQNALFRPAFQPTSHPVDNARESIEGRAQDMRRQLSRPSPAPAEAAPYERHRNGFVERPLTLEDHQKMDPLYRGQSRKESEGSVHRAVLNISPELNRKGRNSPLPQAVQGAQPRHIGPGGDNPGIKMEFGRMFSGLGSGVGSVTPNPHHAVNGMSTPSRMSPSSRHIEGHDIPRSAVADIDQRRSGSKAGSRAGRRNGRRSRDDGEHQDGDGRHTPDLQRNKRAKTNHATQHHHHHHMHPHHHHHHHHEGAESTPGSFSMLRFNSNPGAAPQPQVMLTQAHHHHHHAHPGHHHHHPPRAAPPAKKPTLTVQSEKVLGECADKPRKHLGSQLYTTEVTMPPAASTPADSRIKFASKMKPIPVFKEQENCTFTVRVPRYYLTPGEPGSDRTSSLEEICRHRQLWGTEIYTDDSDVVAAAVHSGWIKGDFGDYNEDLHEICDNNSERNDDQEVHSSLSTRPSRPVKIPPGHDAHITVLVLPPLQSYAATNQHHILSRDWKETHDGMSYMIHSIDFVDEGASSRFMERGAAARKNRIAIEEANRRQEAAAGLLMFANGNGTVRVGA</sequence>
<feature type="compositionally biased region" description="Low complexity" evidence="1">
    <location>
        <begin position="38"/>
        <end position="49"/>
    </location>
</feature>
<feature type="compositionally biased region" description="Basic residues" evidence="1">
    <location>
        <begin position="655"/>
        <end position="682"/>
    </location>
</feature>
<evidence type="ECO:0000313" key="3">
    <source>
        <dbReference type="Proteomes" id="UP001305779"/>
    </source>
</evidence>
<organism evidence="2 3">
    <name type="scientific">Zasmidium cellare</name>
    <name type="common">Wine cellar mold</name>
    <name type="synonym">Racodium cellare</name>
    <dbReference type="NCBI Taxonomy" id="395010"/>
    <lineage>
        <taxon>Eukaryota</taxon>
        <taxon>Fungi</taxon>
        <taxon>Dikarya</taxon>
        <taxon>Ascomycota</taxon>
        <taxon>Pezizomycotina</taxon>
        <taxon>Dothideomycetes</taxon>
        <taxon>Dothideomycetidae</taxon>
        <taxon>Mycosphaerellales</taxon>
        <taxon>Mycosphaerellaceae</taxon>
        <taxon>Zasmidium</taxon>
    </lineage>
</organism>
<feature type="compositionally biased region" description="Basic and acidic residues" evidence="1">
    <location>
        <begin position="874"/>
        <end position="884"/>
    </location>
</feature>
<feature type="compositionally biased region" description="Polar residues" evidence="1">
    <location>
        <begin position="395"/>
        <end position="410"/>
    </location>
</feature>
<feature type="compositionally biased region" description="Basic residues" evidence="1">
    <location>
        <begin position="714"/>
        <end position="731"/>
    </location>
</feature>